<keyword evidence="4" id="KW-1185">Reference proteome</keyword>
<feature type="signal peptide" evidence="2">
    <location>
        <begin position="1"/>
        <end position="18"/>
    </location>
</feature>
<sequence>MLSSLVATSLLVASVVMAATQQVVVGLNGTNVSTIPINIGVGDTVNFTFVAKNHTVSQSNFLNPCVPLAGGNAFSGFRPANITAGRTSNVLVNDTKPIWIYCAQGNHCVTGMVMSINAPATGNMTFEAYLARALAAAPPPAPGASGSPSSAPSGSAAPASSAPASSSGSEAASGTAPSPAASSKGAAAGGHSTMAASAGIFGAVLAGFALLL</sequence>
<evidence type="ECO:0000313" key="4">
    <source>
        <dbReference type="Proteomes" id="UP001164286"/>
    </source>
</evidence>
<comment type="caution">
    <text evidence="3">The sequence shown here is derived from an EMBL/GenBank/DDBJ whole genome shotgun (WGS) entry which is preliminary data.</text>
</comment>
<dbReference type="InterPro" id="IPR008972">
    <property type="entry name" value="Cupredoxin"/>
</dbReference>
<dbReference type="RefSeq" id="XP_052948191.1">
    <property type="nucleotide sequence ID" value="XM_053092166.1"/>
</dbReference>
<dbReference type="AlphaFoldDB" id="A0AA38LXZ3"/>
<dbReference type="PANTHER" id="PTHR34883:SF15">
    <property type="entry name" value="EXTRACELLULAR SERINE-RICH PROTEIN"/>
    <property type="match status" value="1"/>
</dbReference>
<dbReference type="CDD" id="cd00920">
    <property type="entry name" value="Cupredoxin"/>
    <property type="match status" value="1"/>
</dbReference>
<dbReference type="SUPFAM" id="SSF49503">
    <property type="entry name" value="Cupredoxins"/>
    <property type="match status" value="1"/>
</dbReference>
<evidence type="ECO:0000313" key="3">
    <source>
        <dbReference type="EMBL" id="KAI9638414.1"/>
    </source>
</evidence>
<dbReference type="GeneID" id="77731371"/>
<evidence type="ECO:0008006" key="5">
    <source>
        <dbReference type="Google" id="ProtNLM"/>
    </source>
</evidence>
<gene>
    <name evidence="3" type="ORF">MKK02DRAFT_42806</name>
</gene>
<protein>
    <recommendedName>
        <fullName evidence="5">Cupredoxin</fullName>
    </recommendedName>
</protein>
<feature type="chain" id="PRO_5041431862" description="Cupredoxin" evidence="2">
    <location>
        <begin position="19"/>
        <end position="212"/>
    </location>
</feature>
<feature type="region of interest" description="Disordered" evidence="1">
    <location>
        <begin position="140"/>
        <end position="188"/>
    </location>
</feature>
<feature type="compositionally biased region" description="Low complexity" evidence="1">
    <location>
        <begin position="143"/>
        <end position="188"/>
    </location>
</feature>
<evidence type="ECO:0000256" key="2">
    <source>
        <dbReference type="SAM" id="SignalP"/>
    </source>
</evidence>
<evidence type="ECO:0000256" key="1">
    <source>
        <dbReference type="SAM" id="MobiDB-lite"/>
    </source>
</evidence>
<reference evidence="3" key="1">
    <citation type="journal article" date="2022" name="G3 (Bethesda)">
        <title>High quality genome of the basidiomycete yeast Dioszegia hungarica PDD-24b-2 isolated from cloud water.</title>
        <authorList>
            <person name="Jarrige D."/>
            <person name="Haridas S."/>
            <person name="Bleykasten-Grosshans C."/>
            <person name="Joly M."/>
            <person name="Nadalig T."/>
            <person name="Sancelme M."/>
            <person name="Vuilleumier S."/>
            <person name="Grigoriev I.V."/>
            <person name="Amato P."/>
            <person name="Bringel F."/>
        </authorList>
    </citation>
    <scope>NUCLEOTIDE SEQUENCE</scope>
    <source>
        <strain evidence="3">PDD-24b-2</strain>
    </source>
</reference>
<keyword evidence="2" id="KW-0732">Signal</keyword>
<accession>A0AA38LXZ3</accession>
<dbReference type="Proteomes" id="UP001164286">
    <property type="component" value="Unassembled WGS sequence"/>
</dbReference>
<proteinExistence type="predicted"/>
<organism evidence="3 4">
    <name type="scientific">Dioszegia hungarica</name>
    <dbReference type="NCBI Taxonomy" id="4972"/>
    <lineage>
        <taxon>Eukaryota</taxon>
        <taxon>Fungi</taxon>
        <taxon>Dikarya</taxon>
        <taxon>Basidiomycota</taxon>
        <taxon>Agaricomycotina</taxon>
        <taxon>Tremellomycetes</taxon>
        <taxon>Tremellales</taxon>
        <taxon>Bulleribasidiaceae</taxon>
        <taxon>Dioszegia</taxon>
    </lineage>
</organism>
<dbReference type="Gene3D" id="2.60.40.420">
    <property type="entry name" value="Cupredoxins - blue copper proteins"/>
    <property type="match status" value="1"/>
</dbReference>
<dbReference type="InterPro" id="IPR052953">
    <property type="entry name" value="Ser-rich/MCO-related"/>
</dbReference>
<name>A0AA38LXZ3_9TREE</name>
<dbReference type="PANTHER" id="PTHR34883">
    <property type="entry name" value="SERINE-RICH PROTEIN, PUTATIVE-RELATED-RELATED"/>
    <property type="match status" value="1"/>
</dbReference>
<dbReference type="EMBL" id="JAKWFO010000003">
    <property type="protein sequence ID" value="KAI9638414.1"/>
    <property type="molecule type" value="Genomic_DNA"/>
</dbReference>